<dbReference type="EMBL" id="CAJNOK010010946">
    <property type="protein sequence ID" value="CAF1128625.1"/>
    <property type="molecule type" value="Genomic_DNA"/>
</dbReference>
<keyword evidence="2" id="KW-0808">Transferase</keyword>
<dbReference type="Proteomes" id="UP000663829">
    <property type="component" value="Unassembled WGS sequence"/>
</dbReference>
<dbReference type="GO" id="GO:0080043">
    <property type="term" value="F:quercetin 3-O-glucosyltransferase activity"/>
    <property type="evidence" value="ECO:0007669"/>
    <property type="project" value="TreeGrafter"/>
</dbReference>
<gene>
    <name evidence="4" type="ORF">GPM918_LOCUS18120</name>
    <name evidence="5" type="ORF">OVA965_LOCUS20539</name>
    <name evidence="6" type="ORF">SRO942_LOCUS18117</name>
    <name evidence="7" type="ORF">TMI583_LOCUS20954</name>
</gene>
<protein>
    <submittedName>
        <fullName evidence="4">Uncharacterized protein</fullName>
    </submittedName>
</protein>
<keyword evidence="8" id="KW-1185">Reference proteome</keyword>
<sequence length="371" mass="42357">MAYLRLLFFLILAFIPESLGFNVLMISIGAAGHVVPMFELAKGMKNHHVTFITESYAQSYINFTSYPNLSSFRLIYSNDSTDAFIDQKKKEKEIVEYFINHSLFDSLAYMIPRLGISISTLMNKTVHLLMVEQFDVIIGSSVIFGINALCKEAKASCVIQIAEQQLDLFNFNQPNSFSLLSSTQLTELKYRVYNVAFALRTIVYVFKQLIAIFYTIFQSFPRVPGPFYETFTLKNRLFTKSKCLQLFNLPPTLYSPSSSHHWTKYLGAFVDESSIDNTDNDLTKWIKSKPLNSVVYVAFGSTGIIELDRMKNLIKGLAAFLLQTDTASVLLAFSNINYAQYQTVLNEMTNNEYRRVLLNNQRVKVEPGFVQ</sequence>
<feature type="signal peptide" evidence="3">
    <location>
        <begin position="1"/>
        <end position="20"/>
    </location>
</feature>
<dbReference type="OrthoDB" id="10052650at2759"/>
<organism evidence="4 8">
    <name type="scientific">Didymodactylos carnosus</name>
    <dbReference type="NCBI Taxonomy" id="1234261"/>
    <lineage>
        <taxon>Eukaryota</taxon>
        <taxon>Metazoa</taxon>
        <taxon>Spiralia</taxon>
        <taxon>Gnathifera</taxon>
        <taxon>Rotifera</taxon>
        <taxon>Eurotatoria</taxon>
        <taxon>Bdelloidea</taxon>
        <taxon>Philodinida</taxon>
        <taxon>Philodinidae</taxon>
        <taxon>Didymodactylos</taxon>
    </lineage>
</organism>
<evidence type="ECO:0000313" key="4">
    <source>
        <dbReference type="EMBL" id="CAF1088228.1"/>
    </source>
</evidence>
<keyword evidence="2" id="KW-0328">Glycosyltransferase</keyword>
<comment type="caution">
    <text evidence="4">The sequence shown here is derived from an EMBL/GenBank/DDBJ whole genome shotgun (WGS) entry which is preliminary data.</text>
</comment>
<evidence type="ECO:0000313" key="6">
    <source>
        <dbReference type="EMBL" id="CAF3853720.1"/>
    </source>
</evidence>
<evidence type="ECO:0000256" key="3">
    <source>
        <dbReference type="SAM" id="SignalP"/>
    </source>
</evidence>
<dbReference type="GO" id="GO:0080044">
    <property type="term" value="F:quercetin 7-O-glucosyltransferase activity"/>
    <property type="evidence" value="ECO:0007669"/>
    <property type="project" value="TreeGrafter"/>
</dbReference>
<name>A0A814N7M7_9BILA</name>
<reference evidence="4" key="1">
    <citation type="submission" date="2021-02" db="EMBL/GenBank/DDBJ databases">
        <authorList>
            <person name="Nowell W R."/>
        </authorList>
    </citation>
    <scope>NUCLEOTIDE SEQUENCE</scope>
</reference>
<dbReference type="Proteomes" id="UP000681722">
    <property type="component" value="Unassembled WGS sequence"/>
</dbReference>
<dbReference type="EMBL" id="CAJOBC010005154">
    <property type="protein sequence ID" value="CAF3853720.1"/>
    <property type="molecule type" value="Genomic_DNA"/>
</dbReference>
<dbReference type="PANTHER" id="PTHR11926:SF1494">
    <property type="entry name" value="FLAVONOL 3-O-GLUCOSYLTRANSFERASE UGT76E12-RELATED"/>
    <property type="match status" value="1"/>
</dbReference>
<evidence type="ECO:0000256" key="2">
    <source>
        <dbReference type="ARBA" id="ARBA00022676"/>
    </source>
</evidence>
<dbReference type="Proteomes" id="UP000677228">
    <property type="component" value="Unassembled WGS sequence"/>
</dbReference>
<dbReference type="AlphaFoldDB" id="A0A814N7M7"/>
<keyword evidence="3" id="KW-0732">Signal</keyword>
<accession>A0A814N7M7</accession>
<dbReference type="Gene3D" id="3.40.50.2000">
    <property type="entry name" value="Glycogen Phosphorylase B"/>
    <property type="match status" value="2"/>
</dbReference>
<proteinExistence type="inferred from homology"/>
<evidence type="ECO:0000313" key="5">
    <source>
        <dbReference type="EMBL" id="CAF1128625.1"/>
    </source>
</evidence>
<evidence type="ECO:0000313" key="7">
    <source>
        <dbReference type="EMBL" id="CAF3909339.1"/>
    </source>
</evidence>
<comment type="similarity">
    <text evidence="1">Belongs to the UDP-glycosyltransferase family.</text>
</comment>
<evidence type="ECO:0000256" key="1">
    <source>
        <dbReference type="ARBA" id="ARBA00009995"/>
    </source>
</evidence>
<evidence type="ECO:0000313" key="8">
    <source>
        <dbReference type="Proteomes" id="UP000663829"/>
    </source>
</evidence>
<feature type="chain" id="PRO_5036225340" evidence="3">
    <location>
        <begin position="21"/>
        <end position="371"/>
    </location>
</feature>
<dbReference type="EMBL" id="CAJNOQ010005154">
    <property type="protein sequence ID" value="CAF1088228.1"/>
    <property type="molecule type" value="Genomic_DNA"/>
</dbReference>
<dbReference type="SUPFAM" id="SSF53756">
    <property type="entry name" value="UDP-Glycosyltransferase/glycogen phosphorylase"/>
    <property type="match status" value="1"/>
</dbReference>
<dbReference type="EMBL" id="CAJOBA010020659">
    <property type="protein sequence ID" value="CAF3909339.1"/>
    <property type="molecule type" value="Genomic_DNA"/>
</dbReference>
<dbReference type="PANTHER" id="PTHR11926">
    <property type="entry name" value="GLUCOSYL/GLUCURONOSYL TRANSFERASES"/>
    <property type="match status" value="1"/>
</dbReference>
<dbReference type="Proteomes" id="UP000682733">
    <property type="component" value="Unassembled WGS sequence"/>
</dbReference>